<dbReference type="OrthoDB" id="2731896at2"/>
<dbReference type="RefSeq" id="WP_147054348.1">
    <property type="nucleotide sequence ID" value="NZ_BJYL01000003.1"/>
</dbReference>
<proteinExistence type="predicted"/>
<reference evidence="1 2" key="1">
    <citation type="submission" date="2019-07" db="EMBL/GenBank/DDBJ databases">
        <title>Whole genome shotgun sequence of Sporosarcina luteola NBRC 105378.</title>
        <authorList>
            <person name="Hosoyama A."/>
            <person name="Uohara A."/>
            <person name="Ohji S."/>
            <person name="Ichikawa N."/>
        </authorList>
    </citation>
    <scope>NUCLEOTIDE SEQUENCE [LARGE SCALE GENOMIC DNA]</scope>
    <source>
        <strain evidence="1 2">NBRC 105378</strain>
    </source>
</reference>
<dbReference type="GO" id="GO:0030420">
    <property type="term" value="P:establishment of competence for transformation"/>
    <property type="evidence" value="ECO:0007669"/>
    <property type="project" value="InterPro"/>
</dbReference>
<organism evidence="1 2">
    <name type="scientific">Sporosarcina luteola</name>
    <dbReference type="NCBI Taxonomy" id="582850"/>
    <lineage>
        <taxon>Bacteria</taxon>
        <taxon>Bacillati</taxon>
        <taxon>Bacillota</taxon>
        <taxon>Bacilli</taxon>
        <taxon>Bacillales</taxon>
        <taxon>Caryophanaceae</taxon>
        <taxon>Sporosarcina</taxon>
    </lineage>
</organism>
<comment type="caution">
    <text evidence="1">The sequence shown here is derived from an EMBL/GenBank/DDBJ whole genome shotgun (WGS) entry which is preliminary data.</text>
</comment>
<name>A0A511Z378_9BACL</name>
<gene>
    <name evidence="1" type="ORF">SLU01_01790</name>
</gene>
<dbReference type="EMBL" id="BJYL01000003">
    <property type="protein sequence ID" value="GEN81867.1"/>
    <property type="molecule type" value="Genomic_DNA"/>
</dbReference>
<sequence length="184" mass="21026">MRTDYSIFMKRNTLAYVSEYNEVGKLVTDICTTNGVYRVDMEPIKLIDKVLKTYGSSYIGAKESSKFHLGDIDMAPLVIGGAEGVYLFPSESPASHKCVWFALHHVAHYKEIDKKNTAVYLTNGLVLTVGVSKSSFERRLSSATRLRVKMEGQHLGYRSYDIEVDYQMVRELKGYTYRTKRQNE</sequence>
<dbReference type="Proteomes" id="UP000321901">
    <property type="component" value="Unassembled WGS sequence"/>
</dbReference>
<dbReference type="InterPro" id="IPR010461">
    <property type="entry name" value="ComK"/>
</dbReference>
<dbReference type="Pfam" id="PF06338">
    <property type="entry name" value="ComK"/>
    <property type="match status" value="1"/>
</dbReference>
<evidence type="ECO:0008006" key="3">
    <source>
        <dbReference type="Google" id="ProtNLM"/>
    </source>
</evidence>
<keyword evidence="2" id="KW-1185">Reference proteome</keyword>
<dbReference type="AlphaFoldDB" id="A0A511Z378"/>
<accession>A0A511Z378</accession>
<evidence type="ECO:0000313" key="2">
    <source>
        <dbReference type="Proteomes" id="UP000321901"/>
    </source>
</evidence>
<evidence type="ECO:0000313" key="1">
    <source>
        <dbReference type="EMBL" id="GEN81867.1"/>
    </source>
</evidence>
<protein>
    <recommendedName>
        <fullName evidence="3">Competence transcription factor</fullName>
    </recommendedName>
</protein>